<name>A0A5B7TV59_9FLAO</name>
<proteinExistence type="predicted"/>
<dbReference type="Proteomes" id="UP000306229">
    <property type="component" value="Chromosome"/>
</dbReference>
<organism evidence="1 2">
    <name type="scientific">Aureibaculum algae</name>
    <dbReference type="NCBI Taxonomy" id="2584122"/>
    <lineage>
        <taxon>Bacteria</taxon>
        <taxon>Pseudomonadati</taxon>
        <taxon>Bacteroidota</taxon>
        <taxon>Flavobacteriia</taxon>
        <taxon>Flavobacteriales</taxon>
        <taxon>Flavobacteriaceae</taxon>
        <taxon>Aureibaculum</taxon>
    </lineage>
</organism>
<keyword evidence="2" id="KW-1185">Reference proteome</keyword>
<evidence type="ECO:0008006" key="3">
    <source>
        <dbReference type="Google" id="ProtNLM"/>
    </source>
</evidence>
<dbReference type="RefSeq" id="WP_138950037.1">
    <property type="nucleotide sequence ID" value="NZ_CP040749.1"/>
</dbReference>
<protein>
    <recommendedName>
        <fullName evidence="3">Phosphoribosylpyrophosphate synthetase</fullName>
    </recommendedName>
</protein>
<gene>
    <name evidence="1" type="ORF">FF125_12265</name>
</gene>
<sequence length="112" mass="13129">MEKNERDYIKIYQNKGYINEYRMINGNLTDLKTKKEYSPKDIYIVAEHRFEGMSNPSDLSILYIFETNDFNEGNVLAGYGPSNESALSQFFAKIPKEQFSNEKNVDYCENEK</sequence>
<dbReference type="KEGG" id="fbe:FF125_12265"/>
<dbReference type="EMBL" id="CP040749">
    <property type="protein sequence ID" value="QCX39173.1"/>
    <property type="molecule type" value="Genomic_DNA"/>
</dbReference>
<accession>A0A5B7TV59</accession>
<dbReference type="AlphaFoldDB" id="A0A5B7TV59"/>
<evidence type="ECO:0000313" key="1">
    <source>
        <dbReference type="EMBL" id="QCX39173.1"/>
    </source>
</evidence>
<dbReference type="OrthoDB" id="8418771at2"/>
<reference evidence="1 2" key="1">
    <citation type="submission" date="2019-05" db="EMBL/GenBank/DDBJ databases">
        <title>Algicella ahnfeltiae gen. nov., sp. nov., a novel marine bacterium of the family Flavobacteriaceae isolated from a red alga.</title>
        <authorList>
            <person name="Nedashkovskaya O.I."/>
            <person name="Kukhlevskiy A.D."/>
            <person name="Kim S.-G."/>
            <person name="Zhukova N.V."/>
            <person name="Mikhailov V.V."/>
        </authorList>
    </citation>
    <scope>NUCLEOTIDE SEQUENCE [LARGE SCALE GENOMIC DNA]</scope>
    <source>
        <strain evidence="1 2">10Alg115</strain>
    </source>
</reference>
<evidence type="ECO:0000313" key="2">
    <source>
        <dbReference type="Proteomes" id="UP000306229"/>
    </source>
</evidence>